<gene>
    <name evidence="2" type="ORF">BY455_12259</name>
</gene>
<proteinExistence type="predicted"/>
<feature type="signal peptide" evidence="1">
    <location>
        <begin position="1"/>
        <end position="29"/>
    </location>
</feature>
<dbReference type="PROSITE" id="PS51257">
    <property type="entry name" value="PROKAR_LIPOPROTEIN"/>
    <property type="match status" value="1"/>
</dbReference>
<comment type="caution">
    <text evidence="2">The sequence shown here is derived from an EMBL/GenBank/DDBJ whole genome shotgun (WGS) entry which is preliminary data.</text>
</comment>
<accession>A0ABX5AI99</accession>
<feature type="chain" id="PRO_5047033928" description="Alpha/beta hydrolase" evidence="1">
    <location>
        <begin position="30"/>
        <end position="284"/>
    </location>
</feature>
<evidence type="ECO:0000313" key="3">
    <source>
        <dbReference type="Proteomes" id="UP000239648"/>
    </source>
</evidence>
<dbReference type="Proteomes" id="UP000239648">
    <property type="component" value="Unassembled WGS sequence"/>
</dbReference>
<reference evidence="2 3" key="1">
    <citation type="submission" date="2018-02" db="EMBL/GenBank/DDBJ databases">
        <title>Deep subsurface shale carbon reservoir microbial communities from Ohio and West Virginia, USA.</title>
        <authorList>
            <person name="Wrighton K."/>
        </authorList>
    </citation>
    <scope>NUCLEOTIDE SEQUENCE [LARGE SCALE GENOMIC DNA]</scope>
    <source>
        <strain evidence="2 3">UTICA-S1B6</strain>
    </source>
</reference>
<dbReference type="EMBL" id="PTIT01000022">
    <property type="protein sequence ID" value="PPK50668.1"/>
    <property type="molecule type" value="Genomic_DNA"/>
</dbReference>
<keyword evidence="1" id="KW-0732">Signal</keyword>
<dbReference type="InterPro" id="IPR029058">
    <property type="entry name" value="AB_hydrolase_fold"/>
</dbReference>
<evidence type="ECO:0000313" key="2">
    <source>
        <dbReference type="EMBL" id="PPK50668.1"/>
    </source>
</evidence>
<name>A0ABX5AI99_9GAMM</name>
<keyword evidence="3" id="KW-1185">Reference proteome</keyword>
<organism evidence="2 3">
    <name type="scientific">Marinobacter persicus</name>
    <dbReference type="NCBI Taxonomy" id="930118"/>
    <lineage>
        <taxon>Bacteria</taxon>
        <taxon>Pseudomonadati</taxon>
        <taxon>Pseudomonadota</taxon>
        <taxon>Gammaproteobacteria</taxon>
        <taxon>Pseudomonadales</taxon>
        <taxon>Marinobacteraceae</taxon>
        <taxon>Marinobacter</taxon>
    </lineage>
</organism>
<dbReference type="Gene3D" id="3.40.50.1820">
    <property type="entry name" value="alpha/beta hydrolase"/>
    <property type="match status" value="1"/>
</dbReference>
<evidence type="ECO:0008006" key="4">
    <source>
        <dbReference type="Google" id="ProtNLM"/>
    </source>
</evidence>
<protein>
    <recommendedName>
        <fullName evidence="4">Alpha/beta hydrolase</fullName>
    </recommendedName>
</protein>
<dbReference type="SUPFAM" id="SSF53474">
    <property type="entry name" value="alpha/beta-Hydrolases"/>
    <property type="match status" value="1"/>
</dbReference>
<sequence>MIRRWPVRVCVLLILIGAVTSCTQLPSNAQRTLTAEELVRAHQWHRMTLDAGHFLLRAYGPEPVAEASTLTVYLEGDGLAWVTRSRPSTDPTPVRPMALQLALADADPKVVYLARPCQYVTSSACGPEYWLEKRFSPEIIAATGAALDALKERYNAANLLLVGYSGGGAVATLLAAERDDVIGLVTVAGNLDHEFWTSFHEISPLSGSLNPTDRAMDLVNTPQWHFTGASDAIVPPEVANAYVRQLPDATLVNLITKPGYDHRCCWESSWPALISPIRKALGRP</sequence>
<evidence type="ECO:0000256" key="1">
    <source>
        <dbReference type="SAM" id="SignalP"/>
    </source>
</evidence>